<evidence type="ECO:0000313" key="2">
    <source>
        <dbReference type="EMBL" id="KIW73344.1"/>
    </source>
</evidence>
<accession>A0A0D2GLS0</accession>
<dbReference type="Gene3D" id="1.20.5.170">
    <property type="match status" value="1"/>
</dbReference>
<dbReference type="AlphaFoldDB" id="A0A0D2GLS0"/>
<protein>
    <recommendedName>
        <fullName evidence="4">BZIP domain-containing protein</fullName>
    </recommendedName>
</protein>
<dbReference type="HOGENOM" id="CLU_075846_0_0_1"/>
<reference evidence="2 3" key="1">
    <citation type="submission" date="2015-01" db="EMBL/GenBank/DDBJ databases">
        <title>The Genome Sequence of Capronia semiimmersa CBS27337.</title>
        <authorList>
            <consortium name="The Broad Institute Genomics Platform"/>
            <person name="Cuomo C."/>
            <person name="de Hoog S."/>
            <person name="Gorbushina A."/>
            <person name="Stielow B."/>
            <person name="Teixiera M."/>
            <person name="Abouelleil A."/>
            <person name="Chapman S.B."/>
            <person name="Priest M."/>
            <person name="Young S.K."/>
            <person name="Wortman J."/>
            <person name="Nusbaum C."/>
            <person name="Birren B."/>
        </authorList>
    </citation>
    <scope>NUCLEOTIDE SEQUENCE [LARGE SCALE GENOMIC DNA]</scope>
    <source>
        <strain evidence="2 3">CBS 27337</strain>
    </source>
</reference>
<feature type="compositionally biased region" description="Low complexity" evidence="1">
    <location>
        <begin position="1"/>
        <end position="12"/>
    </location>
</feature>
<dbReference type="PANTHER" id="PTHR42070">
    <property type="entry name" value="FILAMENT ASSOCIATED PROTEIN, PUTATIVE (AFU_ORTHOLOGUE AFUA_8G06630)-RELATED"/>
    <property type="match status" value="1"/>
</dbReference>
<dbReference type="PANTHER" id="PTHR42070:SF1">
    <property type="entry name" value="FILAMENT ASSOCIATED PROTEIN, PUTATIVE (AFU_ORTHOLOGUE AFUA_8G06630)-RELATED"/>
    <property type="match status" value="1"/>
</dbReference>
<dbReference type="CDD" id="cd14688">
    <property type="entry name" value="bZIP_YAP"/>
    <property type="match status" value="1"/>
</dbReference>
<proteinExistence type="predicted"/>
<feature type="compositionally biased region" description="Basic and acidic residues" evidence="1">
    <location>
        <begin position="13"/>
        <end position="28"/>
    </location>
</feature>
<evidence type="ECO:0000256" key="1">
    <source>
        <dbReference type="SAM" id="MobiDB-lite"/>
    </source>
</evidence>
<sequence length="283" mass="30940">MASDSSSSSISKSRQERIRDNQRRSRARRQEYLADLERRLKESLAMCREAELQRTAYADLQAENERLRGILHGAGINPNSAEGLGHQNVAAETGHAVEAVHRVIRPKFQQPFPDEHPDTTNPTEQASSPGAYCTSASPCSPFCASASALPVDAPGAFGSQHPVPFMAAPTTGAMNLSLTADVSPILEDWTLRPDGQESIEMPFFCNTILVPPNGRHPIDDGNTIQGSVGKMMTGQYHPQTMEMEEIEARLGPGFALPWSSEPGCRVNPQHLFGFLQNSRELYG</sequence>
<dbReference type="Proteomes" id="UP000054266">
    <property type="component" value="Unassembled WGS sequence"/>
</dbReference>
<dbReference type="STRING" id="5601.A0A0D2GLS0"/>
<feature type="compositionally biased region" description="Polar residues" evidence="1">
    <location>
        <begin position="119"/>
        <end position="128"/>
    </location>
</feature>
<evidence type="ECO:0008006" key="4">
    <source>
        <dbReference type="Google" id="ProtNLM"/>
    </source>
</evidence>
<feature type="region of interest" description="Disordered" evidence="1">
    <location>
        <begin position="109"/>
        <end position="131"/>
    </location>
</feature>
<keyword evidence="3" id="KW-1185">Reference proteome</keyword>
<gene>
    <name evidence="2" type="ORF">PV04_01474</name>
</gene>
<organism evidence="2 3">
    <name type="scientific">Phialophora macrospora</name>
    <dbReference type="NCBI Taxonomy" id="1851006"/>
    <lineage>
        <taxon>Eukaryota</taxon>
        <taxon>Fungi</taxon>
        <taxon>Dikarya</taxon>
        <taxon>Ascomycota</taxon>
        <taxon>Pezizomycotina</taxon>
        <taxon>Eurotiomycetes</taxon>
        <taxon>Chaetothyriomycetidae</taxon>
        <taxon>Chaetothyriales</taxon>
        <taxon>Herpotrichiellaceae</taxon>
        <taxon>Phialophora</taxon>
    </lineage>
</organism>
<dbReference type="EMBL" id="KN846956">
    <property type="protein sequence ID" value="KIW73344.1"/>
    <property type="molecule type" value="Genomic_DNA"/>
</dbReference>
<evidence type="ECO:0000313" key="3">
    <source>
        <dbReference type="Proteomes" id="UP000054266"/>
    </source>
</evidence>
<name>A0A0D2GLS0_9EURO</name>
<feature type="region of interest" description="Disordered" evidence="1">
    <location>
        <begin position="1"/>
        <end position="28"/>
    </location>
</feature>